<dbReference type="GO" id="GO:0007165">
    <property type="term" value="P:signal transduction"/>
    <property type="evidence" value="ECO:0007669"/>
    <property type="project" value="UniProtKB-ARBA"/>
</dbReference>
<comment type="subcellular location">
    <subcellularLocation>
        <location evidence="1">Membrane</location>
        <topology evidence="1">Multi-pass membrane protein</topology>
    </subcellularLocation>
</comment>
<dbReference type="Proteomes" id="UP001530315">
    <property type="component" value="Unassembled WGS sequence"/>
</dbReference>
<name>A0ABD3QPX4_9STRA</name>
<keyword evidence="8" id="KW-1185">Reference proteome</keyword>
<feature type="transmembrane region" description="Helical" evidence="6">
    <location>
        <begin position="144"/>
        <end position="161"/>
    </location>
</feature>
<reference evidence="7 8" key="1">
    <citation type="submission" date="2024-10" db="EMBL/GenBank/DDBJ databases">
        <title>Updated reference genomes for cyclostephanoid diatoms.</title>
        <authorList>
            <person name="Roberts W.R."/>
            <person name="Alverson A.J."/>
        </authorList>
    </citation>
    <scope>NUCLEOTIDE SEQUENCE [LARGE SCALE GENOMIC DNA]</scope>
    <source>
        <strain evidence="7 8">AJA276-08</strain>
    </source>
</reference>
<evidence type="ECO:0000256" key="5">
    <source>
        <dbReference type="SAM" id="MobiDB-lite"/>
    </source>
</evidence>
<protein>
    <recommendedName>
        <fullName evidence="9">G-protein coupled receptors family 1 profile domain-containing protein</fullName>
    </recommendedName>
</protein>
<dbReference type="Gene3D" id="1.20.1070.10">
    <property type="entry name" value="Rhodopsin 7-helix transmembrane proteins"/>
    <property type="match status" value="1"/>
</dbReference>
<feature type="transmembrane region" description="Helical" evidence="6">
    <location>
        <begin position="59"/>
        <end position="77"/>
    </location>
</feature>
<sequence>MSLSVLPYQCMNSFNQEIARTLLRKVSAVLSMLGSLYVLRLICKKWRDKRSSVDSYQRIMAGLCVYDILFSFFWWFMGSWMTPAATGWWGAVGNSQSCTAQGALTDFALIGIWSYQTLLSLFMLLLVTFGWSPKQFEERIELRLHPIILLCALAYVIPPLFYQGYNPECGHCAPVPLPLTCGSWLFGNGSECKRGSPTLAYVYWIVFFTLLPAVTVFCSGAMYKVYRTVRDQEERRSSIRSFRDDHHRESKRIRRTMVLYTGSFYLCWIFPIFFLWIPHKVATLKIIGDILMPLQGLFTMLVFIQPKCVKYQHTYPGTSLLEAYFCVIFKLNRFQAAIRRLSTTADLPSSYEDDDGIGFSYRFHAMIRRLSSTTGRARPHEDCDGIRFQDYNPDPPPASEGEDVEKSVGTFETEEVKTTSS</sequence>
<dbReference type="Pfam" id="PF00001">
    <property type="entry name" value="7tm_1"/>
    <property type="match status" value="1"/>
</dbReference>
<dbReference type="GO" id="GO:0016020">
    <property type="term" value="C:membrane"/>
    <property type="evidence" value="ECO:0007669"/>
    <property type="project" value="UniProtKB-SubCell"/>
</dbReference>
<accession>A0ABD3QPX4</accession>
<dbReference type="InterPro" id="IPR000276">
    <property type="entry name" value="GPCR_Rhodpsn"/>
</dbReference>
<evidence type="ECO:0000256" key="3">
    <source>
        <dbReference type="ARBA" id="ARBA00022989"/>
    </source>
</evidence>
<evidence type="ECO:0000313" key="8">
    <source>
        <dbReference type="Proteomes" id="UP001530315"/>
    </source>
</evidence>
<feature type="transmembrane region" description="Helical" evidence="6">
    <location>
        <begin position="201"/>
        <end position="226"/>
    </location>
</feature>
<gene>
    <name evidence="7" type="ORF">ACHAW5_009741</name>
</gene>
<evidence type="ECO:0000256" key="2">
    <source>
        <dbReference type="ARBA" id="ARBA00022692"/>
    </source>
</evidence>
<evidence type="ECO:0000256" key="1">
    <source>
        <dbReference type="ARBA" id="ARBA00004141"/>
    </source>
</evidence>
<dbReference type="CDD" id="cd00637">
    <property type="entry name" value="7tm_classA_rhodopsin-like"/>
    <property type="match status" value="1"/>
</dbReference>
<feature type="region of interest" description="Disordered" evidence="5">
    <location>
        <begin position="375"/>
        <end position="421"/>
    </location>
</feature>
<dbReference type="AlphaFoldDB" id="A0ABD3QPX4"/>
<keyword evidence="4 6" id="KW-0472">Membrane</keyword>
<evidence type="ECO:0000313" key="7">
    <source>
        <dbReference type="EMBL" id="KAL3802482.1"/>
    </source>
</evidence>
<evidence type="ECO:0008006" key="9">
    <source>
        <dbReference type="Google" id="ProtNLM"/>
    </source>
</evidence>
<feature type="transmembrane region" description="Helical" evidence="6">
    <location>
        <begin position="112"/>
        <end position="132"/>
    </location>
</feature>
<dbReference type="SUPFAM" id="SSF81321">
    <property type="entry name" value="Family A G protein-coupled receptor-like"/>
    <property type="match status" value="1"/>
</dbReference>
<feature type="transmembrane region" description="Helical" evidence="6">
    <location>
        <begin position="22"/>
        <end position="39"/>
    </location>
</feature>
<dbReference type="PANTHER" id="PTHR23112">
    <property type="entry name" value="G PROTEIN-COUPLED RECEPTOR 157-RELATED"/>
    <property type="match status" value="1"/>
</dbReference>
<keyword evidence="3 6" id="KW-1133">Transmembrane helix</keyword>
<evidence type="ECO:0000256" key="6">
    <source>
        <dbReference type="SAM" id="Phobius"/>
    </source>
</evidence>
<dbReference type="PANTHER" id="PTHR23112:SF0">
    <property type="entry name" value="TRANSMEMBRANE PROTEIN 116"/>
    <property type="match status" value="1"/>
</dbReference>
<dbReference type="EMBL" id="JALLAZ020000146">
    <property type="protein sequence ID" value="KAL3802482.1"/>
    <property type="molecule type" value="Genomic_DNA"/>
</dbReference>
<feature type="transmembrane region" description="Helical" evidence="6">
    <location>
        <begin position="257"/>
        <end position="277"/>
    </location>
</feature>
<organism evidence="7 8">
    <name type="scientific">Stephanodiscus triporus</name>
    <dbReference type="NCBI Taxonomy" id="2934178"/>
    <lineage>
        <taxon>Eukaryota</taxon>
        <taxon>Sar</taxon>
        <taxon>Stramenopiles</taxon>
        <taxon>Ochrophyta</taxon>
        <taxon>Bacillariophyta</taxon>
        <taxon>Coscinodiscophyceae</taxon>
        <taxon>Thalassiosirophycidae</taxon>
        <taxon>Stephanodiscales</taxon>
        <taxon>Stephanodiscaceae</taxon>
        <taxon>Stephanodiscus</taxon>
    </lineage>
</organism>
<keyword evidence="2 6" id="KW-0812">Transmembrane</keyword>
<feature type="transmembrane region" description="Helical" evidence="6">
    <location>
        <begin position="283"/>
        <end position="304"/>
    </location>
</feature>
<comment type="caution">
    <text evidence="7">The sequence shown here is derived from an EMBL/GenBank/DDBJ whole genome shotgun (WGS) entry which is preliminary data.</text>
</comment>
<evidence type="ECO:0000256" key="4">
    <source>
        <dbReference type="ARBA" id="ARBA00023136"/>
    </source>
</evidence>
<feature type="compositionally biased region" description="Basic and acidic residues" evidence="5">
    <location>
        <begin position="378"/>
        <end position="387"/>
    </location>
</feature>
<proteinExistence type="predicted"/>